<reference key="1">
    <citation type="submission" date="2010-11" db="EMBL/GenBank/DDBJ databases">
        <title>The complete sequence of chromosome of Isophaera pallida ATCC 43644.</title>
        <authorList>
            <consortium name="US DOE Joint Genome Institute (JGI-PGF)"/>
            <person name="Lucas S."/>
            <person name="Copeland A."/>
            <person name="Lapidus A."/>
            <person name="Bruce D."/>
            <person name="Goodwin L."/>
            <person name="Pitluck S."/>
            <person name="Kyrpides N."/>
            <person name="Mavromatis K."/>
            <person name="Pagani I."/>
            <person name="Ivanova N."/>
            <person name="Saunders E."/>
            <person name="Brettin T."/>
            <person name="Detter J.C."/>
            <person name="Han C."/>
            <person name="Tapia R."/>
            <person name="Land M."/>
            <person name="Hauser L."/>
            <person name="Markowitz V."/>
            <person name="Cheng J.-F."/>
            <person name="Hugenholtz P."/>
            <person name="Woyke T."/>
            <person name="Wu D."/>
            <person name="Eisen J.A."/>
        </authorList>
    </citation>
    <scope>NUCLEOTIDE SEQUENCE</scope>
    <source>
        <strain>ATCC 43644</strain>
    </source>
</reference>
<feature type="domain" description="VOC" evidence="1">
    <location>
        <begin position="19"/>
        <end position="148"/>
    </location>
</feature>
<dbReference type="InterPro" id="IPR004360">
    <property type="entry name" value="Glyas_Fos-R_dOase_dom"/>
</dbReference>
<evidence type="ECO:0000259" key="1">
    <source>
        <dbReference type="PROSITE" id="PS51819"/>
    </source>
</evidence>
<dbReference type="STRING" id="575540.Isop_2019"/>
<dbReference type="InParanoid" id="E8R380"/>
<dbReference type="InterPro" id="IPR029068">
    <property type="entry name" value="Glyas_Bleomycin-R_OHBP_Dase"/>
</dbReference>
<name>E8R380_ISOPI</name>
<dbReference type="Pfam" id="PF00903">
    <property type="entry name" value="Glyoxalase"/>
    <property type="match status" value="1"/>
</dbReference>
<organism evidence="2 3">
    <name type="scientific">Isosphaera pallida (strain ATCC 43644 / DSM 9630 / IS1B)</name>
    <dbReference type="NCBI Taxonomy" id="575540"/>
    <lineage>
        <taxon>Bacteria</taxon>
        <taxon>Pseudomonadati</taxon>
        <taxon>Planctomycetota</taxon>
        <taxon>Planctomycetia</taxon>
        <taxon>Isosphaerales</taxon>
        <taxon>Isosphaeraceae</taxon>
        <taxon>Isosphaera</taxon>
    </lineage>
</organism>
<evidence type="ECO:0000313" key="2">
    <source>
        <dbReference type="EMBL" id="ADV62599.1"/>
    </source>
</evidence>
<dbReference type="eggNOG" id="COG0346">
    <property type="taxonomic scope" value="Bacteria"/>
</dbReference>
<dbReference type="Gene3D" id="3.10.180.10">
    <property type="entry name" value="2,3-Dihydroxybiphenyl 1,2-Dioxygenase, domain 1"/>
    <property type="match status" value="1"/>
</dbReference>
<dbReference type="CDD" id="cd07264">
    <property type="entry name" value="VOC_like"/>
    <property type="match status" value="1"/>
</dbReference>
<dbReference type="InterPro" id="IPR037523">
    <property type="entry name" value="VOC_core"/>
</dbReference>
<dbReference type="RefSeq" id="WP_013564887.1">
    <property type="nucleotide sequence ID" value="NC_014962.1"/>
</dbReference>
<dbReference type="Proteomes" id="UP000008631">
    <property type="component" value="Chromosome"/>
</dbReference>
<keyword evidence="3" id="KW-1185">Reference proteome</keyword>
<accession>E8R380</accession>
<sequence length="151" mass="16024">MKPIADSDASNAAEFTPPRLGYVIVYVNDVPEALRFYGKAFGLPTRFLHESNQYGELETGGTALTFASHALGAANLAVSLPEGYQPVEPAGRPFGLELSLTVADVPLAYQRALTHGGIGVTEPTIKPWGQTVAVVRDPFGLLVEIGTAINE</sequence>
<dbReference type="KEGG" id="ipa:Isop_2019"/>
<reference evidence="2 3" key="2">
    <citation type="journal article" date="2011" name="Stand. Genomic Sci.">
        <title>Complete genome sequence of Isosphaera pallida type strain (IS1B).</title>
        <authorList>
            <consortium name="US DOE Joint Genome Institute (JGI-PGF)"/>
            <person name="Goker M."/>
            <person name="Cleland D."/>
            <person name="Saunders E."/>
            <person name="Lapidus A."/>
            <person name="Nolan M."/>
            <person name="Lucas S."/>
            <person name="Hammon N."/>
            <person name="Deshpande S."/>
            <person name="Cheng J.F."/>
            <person name="Tapia R."/>
            <person name="Han C."/>
            <person name="Goodwin L."/>
            <person name="Pitluck S."/>
            <person name="Liolios K."/>
            <person name="Pagani I."/>
            <person name="Ivanova N."/>
            <person name="Mavromatis K."/>
            <person name="Pati A."/>
            <person name="Chen A."/>
            <person name="Palaniappan K."/>
            <person name="Land M."/>
            <person name="Hauser L."/>
            <person name="Chang Y.J."/>
            <person name="Jeffries C.D."/>
            <person name="Detter J.C."/>
            <person name="Beck B."/>
            <person name="Woyke T."/>
            <person name="Bristow J."/>
            <person name="Eisen J.A."/>
            <person name="Markowitz V."/>
            <person name="Hugenholtz P."/>
            <person name="Kyrpides N.C."/>
            <person name="Klenk H.P."/>
        </authorList>
    </citation>
    <scope>NUCLEOTIDE SEQUENCE [LARGE SCALE GENOMIC DNA]</scope>
    <source>
        <strain evidence="3">ATCC 43644 / DSM 9630 / IS1B</strain>
    </source>
</reference>
<gene>
    <name evidence="2" type="ordered locus">Isop_2019</name>
</gene>
<evidence type="ECO:0000313" key="3">
    <source>
        <dbReference type="Proteomes" id="UP000008631"/>
    </source>
</evidence>
<dbReference type="PROSITE" id="PS51819">
    <property type="entry name" value="VOC"/>
    <property type="match status" value="1"/>
</dbReference>
<protein>
    <submittedName>
        <fullName evidence="2">Glyoxalase/bleomycin resistance protein/dioxygenase</fullName>
    </submittedName>
</protein>
<dbReference type="PANTHER" id="PTHR34109">
    <property type="entry name" value="BNAUNNG04460D PROTEIN-RELATED"/>
    <property type="match status" value="1"/>
</dbReference>
<dbReference type="SUPFAM" id="SSF54593">
    <property type="entry name" value="Glyoxalase/Bleomycin resistance protein/Dihydroxybiphenyl dioxygenase"/>
    <property type="match status" value="1"/>
</dbReference>
<dbReference type="AlphaFoldDB" id="E8R380"/>
<proteinExistence type="predicted"/>
<dbReference type="HOGENOM" id="CLU_046006_18_1_0"/>
<dbReference type="EMBL" id="CP002353">
    <property type="protein sequence ID" value="ADV62599.1"/>
    <property type="molecule type" value="Genomic_DNA"/>
</dbReference>